<dbReference type="GO" id="GO:0003755">
    <property type="term" value="F:peptidyl-prolyl cis-trans isomerase activity"/>
    <property type="evidence" value="ECO:0007669"/>
    <property type="project" value="UniProtKB-KW"/>
</dbReference>
<dbReference type="PROSITE" id="PS50072">
    <property type="entry name" value="CSA_PPIASE_2"/>
    <property type="match status" value="1"/>
</dbReference>
<feature type="domain" description="PPIase cyclophilin-type" evidence="5">
    <location>
        <begin position="10"/>
        <end position="173"/>
    </location>
</feature>
<dbReference type="InterPro" id="IPR011990">
    <property type="entry name" value="TPR-like_helical_dom_sf"/>
</dbReference>
<evidence type="ECO:0000256" key="4">
    <source>
        <dbReference type="ARBA" id="ARBA00023235"/>
    </source>
</evidence>
<accession>A0AAD5TYK4</accession>
<dbReference type="Proteomes" id="UP001211065">
    <property type="component" value="Unassembled WGS sequence"/>
</dbReference>
<evidence type="ECO:0000313" key="7">
    <source>
        <dbReference type="Proteomes" id="UP001211065"/>
    </source>
</evidence>
<dbReference type="Pfam" id="PF00160">
    <property type="entry name" value="Pro_isomerase"/>
    <property type="match status" value="1"/>
</dbReference>
<dbReference type="PANTHER" id="PTHR11071">
    <property type="entry name" value="PEPTIDYL-PROLYL CIS-TRANS ISOMERASE"/>
    <property type="match status" value="1"/>
</dbReference>
<protein>
    <recommendedName>
        <fullName evidence="2">peptidylprolyl isomerase</fullName>
        <ecNumber evidence="2">5.2.1.8</ecNumber>
    </recommendedName>
</protein>
<dbReference type="AlphaFoldDB" id="A0AAD5TYK4"/>
<evidence type="ECO:0000256" key="2">
    <source>
        <dbReference type="ARBA" id="ARBA00013194"/>
    </source>
</evidence>
<dbReference type="Gene3D" id="1.25.40.10">
    <property type="entry name" value="Tetratricopeptide repeat domain"/>
    <property type="match status" value="1"/>
</dbReference>
<dbReference type="InterPro" id="IPR020892">
    <property type="entry name" value="Cyclophilin-type_PPIase_CS"/>
</dbReference>
<reference evidence="6" key="1">
    <citation type="submission" date="2020-05" db="EMBL/GenBank/DDBJ databases">
        <title>Phylogenomic resolution of chytrid fungi.</title>
        <authorList>
            <person name="Stajich J.E."/>
            <person name="Amses K."/>
            <person name="Simmons R."/>
            <person name="Seto K."/>
            <person name="Myers J."/>
            <person name="Bonds A."/>
            <person name="Quandt C.A."/>
            <person name="Barry K."/>
            <person name="Liu P."/>
            <person name="Grigoriev I."/>
            <person name="Longcore J.E."/>
            <person name="James T.Y."/>
        </authorList>
    </citation>
    <scope>NUCLEOTIDE SEQUENCE</scope>
    <source>
        <strain evidence="6">JEL0476</strain>
    </source>
</reference>
<dbReference type="EMBL" id="JADGJW010000474">
    <property type="protein sequence ID" value="KAJ3216521.1"/>
    <property type="molecule type" value="Genomic_DNA"/>
</dbReference>
<keyword evidence="4 6" id="KW-0413">Isomerase</keyword>
<evidence type="ECO:0000259" key="5">
    <source>
        <dbReference type="PROSITE" id="PS50072"/>
    </source>
</evidence>
<dbReference type="InterPro" id="IPR029000">
    <property type="entry name" value="Cyclophilin-like_dom_sf"/>
</dbReference>
<dbReference type="FunFam" id="2.40.100.10:FF:000025">
    <property type="entry name" value="Peptidyl-prolyl cis-trans isomerase CYP19-2"/>
    <property type="match status" value="1"/>
</dbReference>
<sequence length="400" mass="45413">MTVEENTFCFFEIKIGQQNLGKVVFELYSKYLPKTTENFLELCKGEKVDADGTRLTYKNSIFHRVIKGFMAQGGDFTKGDGTGGKSIYGDRFDDEDFMFKHDVPGLLSMANAGPNTNGSQFFITTVATPHLNGKHVVFGKVVHGMNIVRKIENTKVATGDKPVSDCVIIDCGELPSNWKDLFPQPEDGDLYNDYPEDHPVKNKESGDHDPIEMLEIALKIKNYGTELFKKGEYEKAAEKYRKAVRYLDAIHPVPEDLDVITEEQKMEYFSIRVSSQLNEAMSHLKVNNFAEAKVAASKVIELSDRLKLNLKKKMEKKENGNADIKITDFTLKPVDLCKAHFRRGQAYLKSGGPEQALTDFLVCESLDSEDKFVKREILLSKNLIKEKREREKKAYSQMFN</sequence>
<proteinExistence type="predicted"/>
<organism evidence="6 7">
    <name type="scientific">Clydaea vesicula</name>
    <dbReference type="NCBI Taxonomy" id="447962"/>
    <lineage>
        <taxon>Eukaryota</taxon>
        <taxon>Fungi</taxon>
        <taxon>Fungi incertae sedis</taxon>
        <taxon>Chytridiomycota</taxon>
        <taxon>Chytridiomycota incertae sedis</taxon>
        <taxon>Chytridiomycetes</taxon>
        <taxon>Lobulomycetales</taxon>
        <taxon>Lobulomycetaceae</taxon>
        <taxon>Clydaea</taxon>
    </lineage>
</organism>
<comment type="catalytic activity">
    <reaction evidence="1">
        <text>[protein]-peptidylproline (omega=180) = [protein]-peptidylproline (omega=0)</text>
        <dbReference type="Rhea" id="RHEA:16237"/>
        <dbReference type="Rhea" id="RHEA-COMP:10747"/>
        <dbReference type="Rhea" id="RHEA-COMP:10748"/>
        <dbReference type="ChEBI" id="CHEBI:83833"/>
        <dbReference type="ChEBI" id="CHEBI:83834"/>
        <dbReference type="EC" id="5.2.1.8"/>
    </reaction>
</comment>
<dbReference type="PROSITE" id="PS00170">
    <property type="entry name" value="CSA_PPIASE_1"/>
    <property type="match status" value="1"/>
</dbReference>
<dbReference type="GO" id="GO:0016018">
    <property type="term" value="F:cyclosporin A binding"/>
    <property type="evidence" value="ECO:0007669"/>
    <property type="project" value="TreeGrafter"/>
</dbReference>
<dbReference type="PANTHER" id="PTHR11071:SF561">
    <property type="entry name" value="PEPTIDYL-PROLYL CIS-TRANS ISOMERASE D-RELATED"/>
    <property type="match status" value="1"/>
</dbReference>
<dbReference type="Gene3D" id="2.40.100.10">
    <property type="entry name" value="Cyclophilin-like"/>
    <property type="match status" value="1"/>
</dbReference>
<dbReference type="GO" id="GO:0006457">
    <property type="term" value="P:protein folding"/>
    <property type="evidence" value="ECO:0007669"/>
    <property type="project" value="InterPro"/>
</dbReference>
<keyword evidence="7" id="KW-1185">Reference proteome</keyword>
<dbReference type="SUPFAM" id="SSF50891">
    <property type="entry name" value="Cyclophilin-like"/>
    <property type="match status" value="1"/>
</dbReference>
<dbReference type="SUPFAM" id="SSF48452">
    <property type="entry name" value="TPR-like"/>
    <property type="match status" value="1"/>
</dbReference>
<dbReference type="GO" id="GO:0005737">
    <property type="term" value="C:cytoplasm"/>
    <property type="evidence" value="ECO:0007669"/>
    <property type="project" value="TreeGrafter"/>
</dbReference>
<dbReference type="SMART" id="SM00028">
    <property type="entry name" value="TPR"/>
    <property type="match status" value="3"/>
</dbReference>
<evidence type="ECO:0000256" key="1">
    <source>
        <dbReference type="ARBA" id="ARBA00000971"/>
    </source>
</evidence>
<dbReference type="InterPro" id="IPR002130">
    <property type="entry name" value="Cyclophilin-type_PPIase_dom"/>
</dbReference>
<name>A0AAD5TYK4_9FUNG</name>
<dbReference type="InterPro" id="IPR019734">
    <property type="entry name" value="TPR_rpt"/>
</dbReference>
<evidence type="ECO:0000313" key="6">
    <source>
        <dbReference type="EMBL" id="KAJ3216521.1"/>
    </source>
</evidence>
<comment type="caution">
    <text evidence="6">The sequence shown here is derived from an EMBL/GenBank/DDBJ whole genome shotgun (WGS) entry which is preliminary data.</text>
</comment>
<evidence type="ECO:0000256" key="3">
    <source>
        <dbReference type="ARBA" id="ARBA00023110"/>
    </source>
</evidence>
<gene>
    <name evidence="6" type="primary">CPR6</name>
    <name evidence="6" type="ORF">HK099_005835</name>
</gene>
<dbReference type="EC" id="5.2.1.8" evidence="2"/>
<keyword evidence="3" id="KW-0697">Rotamase</keyword>
<dbReference type="PRINTS" id="PR00153">
    <property type="entry name" value="CSAPPISMRASE"/>
</dbReference>